<dbReference type="AlphaFoldDB" id="A0A0A9E3W6"/>
<reference evidence="1" key="2">
    <citation type="journal article" date="2015" name="Data Brief">
        <title>Shoot transcriptome of the giant reed, Arundo donax.</title>
        <authorList>
            <person name="Barrero R.A."/>
            <person name="Guerrero F.D."/>
            <person name="Moolhuijzen P."/>
            <person name="Goolsby J.A."/>
            <person name="Tidwell J."/>
            <person name="Bellgard S.E."/>
            <person name="Bellgard M.I."/>
        </authorList>
    </citation>
    <scope>NUCLEOTIDE SEQUENCE</scope>
    <source>
        <tissue evidence="1">Shoot tissue taken approximately 20 cm above the soil surface</tissue>
    </source>
</reference>
<dbReference type="EMBL" id="GBRH01205320">
    <property type="protein sequence ID" value="JAD92575.1"/>
    <property type="molecule type" value="Transcribed_RNA"/>
</dbReference>
<organism evidence="1">
    <name type="scientific">Arundo donax</name>
    <name type="common">Giant reed</name>
    <name type="synonym">Donax arundinaceus</name>
    <dbReference type="NCBI Taxonomy" id="35708"/>
    <lineage>
        <taxon>Eukaryota</taxon>
        <taxon>Viridiplantae</taxon>
        <taxon>Streptophyta</taxon>
        <taxon>Embryophyta</taxon>
        <taxon>Tracheophyta</taxon>
        <taxon>Spermatophyta</taxon>
        <taxon>Magnoliopsida</taxon>
        <taxon>Liliopsida</taxon>
        <taxon>Poales</taxon>
        <taxon>Poaceae</taxon>
        <taxon>PACMAD clade</taxon>
        <taxon>Arundinoideae</taxon>
        <taxon>Arundineae</taxon>
        <taxon>Arundo</taxon>
    </lineage>
</organism>
<sequence>MSATELLCNNSRITNQEKGRASCD</sequence>
<protein>
    <submittedName>
        <fullName evidence="1">Uncharacterized protein</fullName>
    </submittedName>
</protein>
<accession>A0A0A9E3W6</accession>
<proteinExistence type="predicted"/>
<name>A0A0A9E3W6_ARUDO</name>
<evidence type="ECO:0000313" key="1">
    <source>
        <dbReference type="EMBL" id="JAD92575.1"/>
    </source>
</evidence>
<reference evidence="1" key="1">
    <citation type="submission" date="2014-09" db="EMBL/GenBank/DDBJ databases">
        <authorList>
            <person name="Magalhaes I.L.F."/>
            <person name="Oliveira U."/>
            <person name="Santos F.R."/>
            <person name="Vidigal T.H.D.A."/>
            <person name="Brescovit A.D."/>
            <person name="Santos A.J."/>
        </authorList>
    </citation>
    <scope>NUCLEOTIDE SEQUENCE</scope>
    <source>
        <tissue evidence="1">Shoot tissue taken approximately 20 cm above the soil surface</tissue>
    </source>
</reference>